<dbReference type="GO" id="GO:0031505">
    <property type="term" value="P:fungal-type cell wall organization"/>
    <property type="evidence" value="ECO:0007669"/>
    <property type="project" value="TreeGrafter"/>
</dbReference>
<evidence type="ECO:0000313" key="2">
    <source>
        <dbReference type="EMBL" id="KAJ5116754.1"/>
    </source>
</evidence>
<reference evidence="2" key="1">
    <citation type="submission" date="2022-11" db="EMBL/GenBank/DDBJ databases">
        <authorList>
            <person name="Petersen C."/>
        </authorList>
    </citation>
    <scope>NUCLEOTIDE SEQUENCE</scope>
    <source>
        <strain evidence="2">IBT 30069</strain>
    </source>
</reference>
<reference evidence="2" key="2">
    <citation type="journal article" date="2023" name="IMA Fungus">
        <title>Comparative genomic study of the Penicillium genus elucidates a diverse pangenome and 15 lateral gene transfer events.</title>
        <authorList>
            <person name="Petersen C."/>
            <person name="Sorensen T."/>
            <person name="Nielsen M.R."/>
            <person name="Sondergaard T.E."/>
            <person name="Sorensen J.L."/>
            <person name="Fitzpatrick D.A."/>
            <person name="Frisvad J.C."/>
            <person name="Nielsen K.L."/>
        </authorList>
    </citation>
    <scope>NUCLEOTIDE SEQUENCE</scope>
    <source>
        <strain evidence="2">IBT 30069</strain>
    </source>
</reference>
<dbReference type="EMBL" id="JAPQKH010000001">
    <property type="protein sequence ID" value="KAJ5116754.1"/>
    <property type="molecule type" value="Genomic_DNA"/>
</dbReference>
<feature type="transmembrane region" description="Helical" evidence="1">
    <location>
        <begin position="192"/>
        <end position="215"/>
    </location>
</feature>
<proteinExistence type="predicted"/>
<evidence type="ECO:0000256" key="1">
    <source>
        <dbReference type="SAM" id="Phobius"/>
    </source>
</evidence>
<name>A0A9W9GDD6_9EURO</name>
<keyword evidence="1" id="KW-1133">Transmembrane helix</keyword>
<dbReference type="GO" id="GO:0005886">
    <property type="term" value="C:plasma membrane"/>
    <property type="evidence" value="ECO:0007669"/>
    <property type="project" value="TreeGrafter"/>
</dbReference>
<evidence type="ECO:0000313" key="3">
    <source>
        <dbReference type="Proteomes" id="UP001149165"/>
    </source>
</evidence>
<comment type="caution">
    <text evidence="2">The sequence shown here is derived from an EMBL/GenBank/DDBJ whole genome shotgun (WGS) entry which is preliminary data.</text>
</comment>
<dbReference type="PANTHER" id="PTHR28019:SF2">
    <property type="entry name" value="CELL MEMBRANE PROTEIN YLR413W-RELATED"/>
    <property type="match status" value="1"/>
</dbReference>
<accession>A0A9W9GDD6</accession>
<dbReference type="Proteomes" id="UP001149165">
    <property type="component" value="Unassembled WGS sequence"/>
</dbReference>
<sequence>MSYCYGFEKECVADDGSNSTTIQSSITACSDLNPLIPFNPGQAIIEAMGGSVTVIETGFPEYIIDDFMALAPTSQTMAFLYILGTCAVGLSVILRLSTVRYIWQPREPPVPIDGIPPPRYPGYPNDPLGIPPSDLPPSKIQLMSFSSPDRRQISAILLIIASIIATMISSQFVSLISKSGQPTVSAQSSSTFLGMTWTIVVIQVLLASDALIALLRYRARHCRCDFEEIPTAPGPEGKRLFSGYD</sequence>
<dbReference type="GO" id="GO:0051285">
    <property type="term" value="C:cell cortex of cell tip"/>
    <property type="evidence" value="ECO:0007669"/>
    <property type="project" value="TreeGrafter"/>
</dbReference>
<feature type="transmembrane region" description="Helical" evidence="1">
    <location>
        <begin position="153"/>
        <end position="172"/>
    </location>
</feature>
<dbReference type="InterPro" id="IPR052413">
    <property type="entry name" value="SUR7_domain"/>
</dbReference>
<keyword evidence="1" id="KW-0812">Transmembrane</keyword>
<dbReference type="AlphaFoldDB" id="A0A9W9GDD6"/>
<feature type="transmembrane region" description="Helical" evidence="1">
    <location>
        <begin position="78"/>
        <end position="96"/>
    </location>
</feature>
<organism evidence="2 3">
    <name type="scientific">Penicillium angulare</name>
    <dbReference type="NCBI Taxonomy" id="116970"/>
    <lineage>
        <taxon>Eukaryota</taxon>
        <taxon>Fungi</taxon>
        <taxon>Dikarya</taxon>
        <taxon>Ascomycota</taxon>
        <taxon>Pezizomycotina</taxon>
        <taxon>Eurotiomycetes</taxon>
        <taxon>Eurotiomycetidae</taxon>
        <taxon>Eurotiales</taxon>
        <taxon>Aspergillaceae</taxon>
        <taxon>Penicillium</taxon>
    </lineage>
</organism>
<keyword evidence="1" id="KW-0472">Membrane</keyword>
<keyword evidence="3" id="KW-1185">Reference proteome</keyword>
<dbReference type="PANTHER" id="PTHR28019">
    <property type="entry name" value="CELL MEMBRANE PROTEIN YLR413W-RELATED"/>
    <property type="match status" value="1"/>
</dbReference>
<dbReference type="OrthoDB" id="4159154at2759"/>
<gene>
    <name evidence="2" type="ORF">N7456_001102</name>
</gene>
<protein>
    <submittedName>
        <fullName evidence="2">Uncharacterized protein</fullName>
    </submittedName>
</protein>